<dbReference type="EMBL" id="BMDW01000001">
    <property type="protein sequence ID" value="GGA35648.1"/>
    <property type="molecule type" value="Genomic_DNA"/>
</dbReference>
<feature type="domain" description="YCII-related" evidence="2">
    <location>
        <begin position="5"/>
        <end position="85"/>
    </location>
</feature>
<dbReference type="Proteomes" id="UP000618591">
    <property type="component" value="Unassembled WGS sequence"/>
</dbReference>
<evidence type="ECO:0000256" key="1">
    <source>
        <dbReference type="ARBA" id="ARBA00007689"/>
    </source>
</evidence>
<gene>
    <name evidence="3" type="ORF">GCM10011395_02510</name>
</gene>
<dbReference type="SUPFAM" id="SSF54909">
    <property type="entry name" value="Dimeric alpha+beta barrel"/>
    <property type="match status" value="1"/>
</dbReference>
<proteinExistence type="inferred from homology"/>
<protein>
    <recommendedName>
        <fullName evidence="2">YCII-related domain-containing protein</fullName>
    </recommendedName>
</protein>
<evidence type="ECO:0000313" key="4">
    <source>
        <dbReference type="Proteomes" id="UP000618591"/>
    </source>
</evidence>
<dbReference type="RefSeq" id="WP_188444953.1">
    <property type="nucleotide sequence ID" value="NZ_BMDW01000001.1"/>
</dbReference>
<evidence type="ECO:0000313" key="3">
    <source>
        <dbReference type="EMBL" id="GGA35648.1"/>
    </source>
</evidence>
<accession>A0ABQ1G322</accession>
<comment type="caution">
    <text evidence="3">The sequence shown here is derived from an EMBL/GenBank/DDBJ whole genome shotgun (WGS) entry which is preliminary data.</text>
</comment>
<dbReference type="Pfam" id="PF03795">
    <property type="entry name" value="YCII"/>
    <property type="match status" value="1"/>
</dbReference>
<dbReference type="InterPro" id="IPR005545">
    <property type="entry name" value="YCII"/>
</dbReference>
<name>A0ABQ1G322_9SPHN</name>
<evidence type="ECO:0000259" key="2">
    <source>
        <dbReference type="Pfam" id="PF03795"/>
    </source>
</evidence>
<organism evidence="3 4">
    <name type="scientific">Sphingomonas psychrolutea</name>
    <dbReference type="NCBI Taxonomy" id="1259676"/>
    <lineage>
        <taxon>Bacteria</taxon>
        <taxon>Pseudomonadati</taxon>
        <taxon>Pseudomonadota</taxon>
        <taxon>Alphaproteobacteria</taxon>
        <taxon>Sphingomonadales</taxon>
        <taxon>Sphingomonadaceae</taxon>
        <taxon>Sphingomonas</taxon>
    </lineage>
</organism>
<keyword evidence="4" id="KW-1185">Reference proteome</keyword>
<dbReference type="Gene3D" id="3.30.70.1060">
    <property type="entry name" value="Dimeric alpha+beta barrel"/>
    <property type="match status" value="1"/>
</dbReference>
<sequence length="105" mass="11536">MPLFTVTYDHPNEAGWIQHVMPHVVWLQERLKDGSLLASGPITTALCKSALLIMTAPDRSTVEGLIASDPFAEHGLIENMTIKEWDPIFGAFNDRSSMPGQMQGG</sequence>
<reference evidence="4" key="1">
    <citation type="journal article" date="2019" name="Int. J. Syst. Evol. Microbiol.">
        <title>The Global Catalogue of Microorganisms (GCM) 10K type strain sequencing project: providing services to taxonomists for standard genome sequencing and annotation.</title>
        <authorList>
            <consortium name="The Broad Institute Genomics Platform"/>
            <consortium name="The Broad Institute Genome Sequencing Center for Infectious Disease"/>
            <person name="Wu L."/>
            <person name="Ma J."/>
        </authorList>
    </citation>
    <scope>NUCLEOTIDE SEQUENCE [LARGE SCALE GENOMIC DNA]</scope>
    <source>
        <strain evidence="4">CGMCC 1.10106</strain>
    </source>
</reference>
<dbReference type="InterPro" id="IPR011008">
    <property type="entry name" value="Dimeric_a/b-barrel"/>
</dbReference>
<comment type="similarity">
    <text evidence="1">Belongs to the YciI family.</text>
</comment>